<name>A0A0C3AMX1_SERVB</name>
<reference evidence="3" key="2">
    <citation type="submission" date="2015-01" db="EMBL/GenBank/DDBJ databases">
        <title>Evolutionary Origins and Diversification of the Mycorrhizal Mutualists.</title>
        <authorList>
            <consortium name="DOE Joint Genome Institute"/>
            <consortium name="Mycorrhizal Genomics Consortium"/>
            <person name="Kohler A."/>
            <person name="Kuo A."/>
            <person name="Nagy L.G."/>
            <person name="Floudas D."/>
            <person name="Copeland A."/>
            <person name="Barry K.W."/>
            <person name="Cichocki N."/>
            <person name="Veneault-Fourrey C."/>
            <person name="LaButti K."/>
            <person name="Lindquist E.A."/>
            <person name="Lipzen A."/>
            <person name="Lundell T."/>
            <person name="Morin E."/>
            <person name="Murat C."/>
            <person name="Riley R."/>
            <person name="Ohm R."/>
            <person name="Sun H."/>
            <person name="Tunlid A."/>
            <person name="Henrissat B."/>
            <person name="Grigoriev I.V."/>
            <person name="Hibbett D.S."/>
            <person name="Martin F."/>
        </authorList>
    </citation>
    <scope>NUCLEOTIDE SEQUENCE [LARGE SCALE GENOMIC DNA]</scope>
    <source>
        <strain evidence="3">MAFF 305830</strain>
    </source>
</reference>
<organism evidence="2 3">
    <name type="scientific">Serendipita vermifera MAFF 305830</name>
    <dbReference type="NCBI Taxonomy" id="933852"/>
    <lineage>
        <taxon>Eukaryota</taxon>
        <taxon>Fungi</taxon>
        <taxon>Dikarya</taxon>
        <taxon>Basidiomycota</taxon>
        <taxon>Agaricomycotina</taxon>
        <taxon>Agaricomycetes</taxon>
        <taxon>Sebacinales</taxon>
        <taxon>Serendipitaceae</taxon>
        <taxon>Serendipita</taxon>
    </lineage>
</organism>
<feature type="chain" id="PRO_5002161207" description="F-box domain-containing protein" evidence="1">
    <location>
        <begin position="25"/>
        <end position="415"/>
    </location>
</feature>
<sequence>MAVPYLPNEILILFILQLLSGTSSFRERTQLVSSVMLVCKAWYGCAMFASYSTVLVDRNSQLSILLHKIKTHPILGTHMRVLQVSIDSALGFRDRERHITLREQLLCSVLHFTPNLKSLTVQHMYPSTYKWNLSTSIFSSPSLRYLEQVQFAGPLFRWLLESINTRSLNSAILPSSAAHHLSHCRKLRALSLCPPDPKDVPWPEVISSIQSVLLGLTTQIMCLHITFSAEMIESNGSSSVIHGLWALRLGLIHLSIQFAPRGYNPHSHILLDNMVQSLGLTLASMDRLETLYVYGVTYSAIDLLERLPAKLQMLCFYGETGKSPIQSIVFNQSRQEEERYSERVLQGWSRVPQSLVDAVWCICTPILSRCTYPLISYRGYNYRELKWVDAPSFEAAMIGALARWHHNIVTIAAIR</sequence>
<proteinExistence type="predicted"/>
<evidence type="ECO:0000313" key="3">
    <source>
        <dbReference type="Proteomes" id="UP000054097"/>
    </source>
</evidence>
<dbReference type="HOGENOM" id="CLU_826826_0_0_1"/>
<feature type="signal peptide" evidence="1">
    <location>
        <begin position="1"/>
        <end position="24"/>
    </location>
</feature>
<protein>
    <recommendedName>
        <fullName evidence="4">F-box domain-containing protein</fullName>
    </recommendedName>
</protein>
<evidence type="ECO:0000256" key="1">
    <source>
        <dbReference type="SAM" id="SignalP"/>
    </source>
</evidence>
<dbReference type="Proteomes" id="UP000054097">
    <property type="component" value="Unassembled WGS sequence"/>
</dbReference>
<evidence type="ECO:0008006" key="4">
    <source>
        <dbReference type="Google" id="ProtNLM"/>
    </source>
</evidence>
<reference evidence="2 3" key="1">
    <citation type="submission" date="2014-04" db="EMBL/GenBank/DDBJ databases">
        <authorList>
            <consortium name="DOE Joint Genome Institute"/>
            <person name="Kuo A."/>
            <person name="Zuccaro A."/>
            <person name="Kohler A."/>
            <person name="Nagy L.G."/>
            <person name="Floudas D."/>
            <person name="Copeland A."/>
            <person name="Barry K.W."/>
            <person name="Cichocki N."/>
            <person name="Veneault-Fourrey C."/>
            <person name="LaButti K."/>
            <person name="Lindquist E.A."/>
            <person name="Lipzen A."/>
            <person name="Lundell T."/>
            <person name="Morin E."/>
            <person name="Murat C."/>
            <person name="Sun H."/>
            <person name="Tunlid A."/>
            <person name="Henrissat B."/>
            <person name="Grigoriev I.V."/>
            <person name="Hibbett D.S."/>
            <person name="Martin F."/>
            <person name="Nordberg H.P."/>
            <person name="Cantor M.N."/>
            <person name="Hua S.X."/>
        </authorList>
    </citation>
    <scope>NUCLEOTIDE SEQUENCE [LARGE SCALE GENOMIC DNA]</scope>
    <source>
        <strain evidence="2 3">MAFF 305830</strain>
    </source>
</reference>
<dbReference type="AlphaFoldDB" id="A0A0C3AMX1"/>
<keyword evidence="3" id="KW-1185">Reference proteome</keyword>
<keyword evidence="1" id="KW-0732">Signal</keyword>
<accession>A0A0C3AMX1</accession>
<evidence type="ECO:0000313" key="2">
    <source>
        <dbReference type="EMBL" id="KIM20591.1"/>
    </source>
</evidence>
<gene>
    <name evidence="2" type="ORF">M408DRAFT_30226</name>
</gene>
<dbReference type="EMBL" id="KN824419">
    <property type="protein sequence ID" value="KIM20591.1"/>
    <property type="molecule type" value="Genomic_DNA"/>
</dbReference>